<evidence type="ECO:0000313" key="2">
    <source>
        <dbReference type="Proteomes" id="UP001163603"/>
    </source>
</evidence>
<gene>
    <name evidence="1" type="ORF">Pint_05883</name>
</gene>
<keyword evidence="2" id="KW-1185">Reference proteome</keyword>
<evidence type="ECO:0000313" key="1">
    <source>
        <dbReference type="EMBL" id="KAJ0046238.1"/>
    </source>
</evidence>
<comment type="caution">
    <text evidence="1">The sequence shown here is derived from an EMBL/GenBank/DDBJ whole genome shotgun (WGS) entry which is preliminary data.</text>
</comment>
<accession>A0ACC0Z7T5</accession>
<dbReference type="Proteomes" id="UP001163603">
    <property type="component" value="Chromosome 3"/>
</dbReference>
<dbReference type="EMBL" id="CM047738">
    <property type="protein sequence ID" value="KAJ0046238.1"/>
    <property type="molecule type" value="Genomic_DNA"/>
</dbReference>
<name>A0ACC0Z7T5_9ROSI</name>
<reference evidence="2" key="1">
    <citation type="journal article" date="2023" name="G3 (Bethesda)">
        <title>Genome assembly and association tests identify interacting loci associated with vigor, precocity, and sex in interspecific pistachio rootstocks.</title>
        <authorList>
            <person name="Palmer W."/>
            <person name="Jacygrad E."/>
            <person name="Sagayaradj S."/>
            <person name="Cavanaugh K."/>
            <person name="Han R."/>
            <person name="Bertier L."/>
            <person name="Beede B."/>
            <person name="Kafkas S."/>
            <person name="Golino D."/>
            <person name="Preece J."/>
            <person name="Michelmore R."/>
        </authorList>
    </citation>
    <scope>NUCLEOTIDE SEQUENCE [LARGE SCALE GENOMIC DNA]</scope>
</reference>
<proteinExistence type="predicted"/>
<organism evidence="1 2">
    <name type="scientific">Pistacia integerrima</name>
    <dbReference type="NCBI Taxonomy" id="434235"/>
    <lineage>
        <taxon>Eukaryota</taxon>
        <taxon>Viridiplantae</taxon>
        <taxon>Streptophyta</taxon>
        <taxon>Embryophyta</taxon>
        <taxon>Tracheophyta</taxon>
        <taxon>Spermatophyta</taxon>
        <taxon>Magnoliopsida</taxon>
        <taxon>eudicotyledons</taxon>
        <taxon>Gunneridae</taxon>
        <taxon>Pentapetalae</taxon>
        <taxon>rosids</taxon>
        <taxon>malvids</taxon>
        <taxon>Sapindales</taxon>
        <taxon>Anacardiaceae</taxon>
        <taxon>Pistacia</taxon>
    </lineage>
</organism>
<sequence length="979" mass="109808">MESLGGVGKTTMTTSFKSWALQTEESYQLQLALALRLSSQAASAVDPNFLVFDSAEHATGSVETLSHRFWDSIIHSISLTGIPDGFYLIHGMDPYAWTISTDEHDIGLIPSYESLKAIHPGNDLSIKVVLINKSRDTGLKELHNRVLSPSCNWITAEDVVHQLANLVCNHLGGAASNEEELGKRWKEHSETLEDCLSSVILPIGSLSVGLCVHRAVLFKVLAELVNLPCRIAKGCKYCRRDDASSCLVKIGCDREYLVDLFREPGVLSHPDSSLNGSASVLVSSPLCHPRFKAVTTAGNFRTLAKLYFSDNQSLNIAQDDVFSGAANDQDDKTHPWFSNTFDLKFYDKNNTISTSSNNLVSSVTPRFQGGACKVTPNRDMQIQNLSNLNVIKSSQFDRGSVTVPPSSEATQSVLTTSSSELYLEEEGLDIPWNELVLKKKIGKGSYGTVHHAKWRNSAVLAQHGTLSISTCIHECLPSFFGFPSSLIKHCSEHSLFACIVCILGDVAVKILVEQEFHADRFEEFLREVAIMKRLRHPNIVLFMGAVTQPPNLSIVTEYLSRGSLFNLLQMPDAREVLDLRLRLNMAYDVAKGMNYLHQRRPPIVHRDLKSPNLLVDSNYTVKVCDFGLSRSKANTYLSSKTAAGTPEWMAPEVLREERSNEKSDVFSFGVVLWELITLQQPWKNLTPMQVIGAVAFSGKRLEIPDNVNPAVATLMESCWADDPDSRPCFSNVMEILQQLLMSSIFRPKSERAAYLTAMLLALSEMAAKQKKPLKKNLKKASSQLSIPSDKKEAADFLPLEGGPGRKLPVEKPPVCKATVLYIGRIPHGFYEKEMQAFFGQFGVIKRLRIARNKKNGKSKHFGFLEFKDPEVAEVVADTMHGYLLFEHLLQVHLIPPEHVHPKLWRGFNYRYKPVDRVQVERRQQHKERTLEEHRKLVEKILKRDQKRRKRIEDAGIEYECPEIVGSVQPAPKKIKFDEE</sequence>
<protein>
    <submittedName>
        <fullName evidence="1">Uncharacterized protein</fullName>
    </submittedName>
</protein>